<dbReference type="Pfam" id="PF01454">
    <property type="entry name" value="MAGE"/>
    <property type="match status" value="1"/>
</dbReference>
<accession>A0AAN9L4U2</accession>
<dbReference type="InterPro" id="IPR041899">
    <property type="entry name" value="MAGE_WH2"/>
</dbReference>
<dbReference type="Gene3D" id="1.10.10.1210">
    <property type="entry name" value="MAGE homology domain, winged helix WH2 motif"/>
    <property type="match status" value="1"/>
</dbReference>
<dbReference type="PROSITE" id="PS50838">
    <property type="entry name" value="MAGE"/>
    <property type="match status" value="1"/>
</dbReference>
<sequence>MSNSERTGSKLTEPIESARKNGHWFFHYKRNVEIMFGFSHFLSAFHFFYYALSQFRTKLAMCHILLKNACRMASGAEDFSQFGISKEEKDKLVGEVIRYMLFKTHQNSGCPIKREELTQLVTKNYHQRNLPTFVINEAKNKLLTIFGYEMRELQRSLPSSKTQGRLSQQSVAESKSYILISHLPPDAYEKYVVDVNTAHLSGFTFVVIGIVYLAGGKIPEENLWSQMRRMGLGENEVSHPVLGNVKQALELLVQQRYLRKDKANGPEGNIVYYELAERALDGPISDKVKEYISQWVLPKLVAVSVLIGLYLSDQREKDALEYMAGLKKNLFPTELLHLSLFHFKEKLHIRSLSYYNLGRKVDRWVWCSRSEDQSRVVLLNNVWFNLVPLVAMGIIVLGRGFEGMEDLVWDDSDSPMVLC</sequence>
<feature type="domain" description="MAGE" evidence="2">
    <location>
        <begin position="89"/>
        <end position="294"/>
    </location>
</feature>
<reference evidence="3 4" key="1">
    <citation type="submission" date="2024-01" db="EMBL/GenBank/DDBJ databases">
        <title>The genomes of 5 underutilized Papilionoideae crops provide insights into root nodulation and disease resistanc.</title>
        <authorList>
            <person name="Jiang F."/>
        </authorList>
    </citation>
    <scope>NUCLEOTIDE SEQUENCE [LARGE SCALE GENOMIC DNA]</scope>
    <source>
        <strain evidence="3">LVBAO_FW01</strain>
        <tissue evidence="3">Leaves</tissue>
    </source>
</reference>
<evidence type="ECO:0000259" key="2">
    <source>
        <dbReference type="PROSITE" id="PS50838"/>
    </source>
</evidence>
<keyword evidence="1" id="KW-1133">Transmembrane helix</keyword>
<dbReference type="Proteomes" id="UP001367508">
    <property type="component" value="Unassembled WGS sequence"/>
</dbReference>
<feature type="transmembrane region" description="Helical" evidence="1">
    <location>
        <begin position="34"/>
        <end position="52"/>
    </location>
</feature>
<dbReference type="PANTHER" id="PTHR11736:SF14">
    <property type="entry name" value="NSE3 HOMOLOG, SMC5-SMC6 COMPLEX COMPONENT"/>
    <property type="match status" value="1"/>
</dbReference>
<dbReference type="InterPro" id="IPR041898">
    <property type="entry name" value="MAGE_WH1"/>
</dbReference>
<dbReference type="InterPro" id="IPR002190">
    <property type="entry name" value="MHD_dom"/>
</dbReference>
<evidence type="ECO:0000313" key="4">
    <source>
        <dbReference type="Proteomes" id="UP001367508"/>
    </source>
</evidence>
<dbReference type="Gene3D" id="1.10.10.1200">
    <property type="entry name" value="MAGE homology domain, winged helix WH1 motif"/>
    <property type="match status" value="1"/>
</dbReference>
<evidence type="ECO:0000313" key="3">
    <source>
        <dbReference type="EMBL" id="KAK7329500.1"/>
    </source>
</evidence>
<name>A0AAN9L4U2_CANGL</name>
<dbReference type="AlphaFoldDB" id="A0AAN9L4U2"/>
<keyword evidence="1" id="KW-0812">Transmembrane</keyword>
<proteinExistence type="predicted"/>
<gene>
    <name evidence="3" type="ORF">VNO77_23670</name>
</gene>
<feature type="transmembrane region" description="Helical" evidence="1">
    <location>
        <begin position="382"/>
        <end position="401"/>
    </location>
</feature>
<dbReference type="SMART" id="SM01373">
    <property type="entry name" value="MAGE"/>
    <property type="match status" value="1"/>
</dbReference>
<dbReference type="GO" id="GO:0005634">
    <property type="term" value="C:nucleus"/>
    <property type="evidence" value="ECO:0007669"/>
    <property type="project" value="TreeGrafter"/>
</dbReference>
<evidence type="ECO:0000256" key="1">
    <source>
        <dbReference type="SAM" id="Phobius"/>
    </source>
</evidence>
<organism evidence="3 4">
    <name type="scientific">Canavalia gladiata</name>
    <name type="common">Sword bean</name>
    <name type="synonym">Dolichos gladiatus</name>
    <dbReference type="NCBI Taxonomy" id="3824"/>
    <lineage>
        <taxon>Eukaryota</taxon>
        <taxon>Viridiplantae</taxon>
        <taxon>Streptophyta</taxon>
        <taxon>Embryophyta</taxon>
        <taxon>Tracheophyta</taxon>
        <taxon>Spermatophyta</taxon>
        <taxon>Magnoliopsida</taxon>
        <taxon>eudicotyledons</taxon>
        <taxon>Gunneridae</taxon>
        <taxon>Pentapetalae</taxon>
        <taxon>rosids</taxon>
        <taxon>fabids</taxon>
        <taxon>Fabales</taxon>
        <taxon>Fabaceae</taxon>
        <taxon>Papilionoideae</taxon>
        <taxon>50 kb inversion clade</taxon>
        <taxon>NPAAA clade</taxon>
        <taxon>indigoferoid/millettioid clade</taxon>
        <taxon>Phaseoleae</taxon>
        <taxon>Canavalia</taxon>
    </lineage>
</organism>
<keyword evidence="1" id="KW-0472">Membrane</keyword>
<protein>
    <recommendedName>
        <fullName evidence="2">MAGE domain-containing protein</fullName>
    </recommendedName>
</protein>
<dbReference type="InterPro" id="IPR037445">
    <property type="entry name" value="MAGE"/>
</dbReference>
<keyword evidence="4" id="KW-1185">Reference proteome</keyword>
<dbReference type="PANTHER" id="PTHR11736">
    <property type="entry name" value="MELANOMA-ASSOCIATED ANTIGEN MAGE ANTIGEN"/>
    <property type="match status" value="1"/>
</dbReference>
<dbReference type="EMBL" id="JAYMYQ010000005">
    <property type="protein sequence ID" value="KAK7329500.1"/>
    <property type="molecule type" value="Genomic_DNA"/>
</dbReference>
<comment type="caution">
    <text evidence="3">The sequence shown here is derived from an EMBL/GenBank/DDBJ whole genome shotgun (WGS) entry which is preliminary data.</text>
</comment>